<dbReference type="AlphaFoldDB" id="W4QTG8"/>
<proteinExistence type="predicted"/>
<protein>
    <recommendedName>
        <fullName evidence="3">IDEAL domain-containing protein</fullName>
    </recommendedName>
</protein>
<comment type="caution">
    <text evidence="1">The sequence shown here is derived from an EMBL/GenBank/DDBJ whole genome shotgun (WGS) entry which is preliminary data.</text>
</comment>
<name>W4QTG8_HALA3</name>
<evidence type="ECO:0008006" key="3">
    <source>
        <dbReference type="Google" id="ProtNLM"/>
    </source>
</evidence>
<sequence>MTFFARFSNIHLEVSLSMIYVFLKNVRETYDYKWVRKHKSRVLIIYGENEYELPFTERESKVYLSIQELTTSEKTFALLFNQLLFEARKHKLGIKNIKTKKLLSSTAQDLIPVEIDKDYLEKKNEFIIQKEIDYLLMDLYEALQRNDEDTVALCKKKLEEMVQKKTGSSN</sequence>
<evidence type="ECO:0000313" key="2">
    <source>
        <dbReference type="Proteomes" id="UP000018896"/>
    </source>
</evidence>
<dbReference type="OrthoDB" id="2943183at2"/>
<dbReference type="Proteomes" id="UP000018896">
    <property type="component" value="Unassembled WGS sequence"/>
</dbReference>
<evidence type="ECO:0000313" key="1">
    <source>
        <dbReference type="EMBL" id="GAE35207.1"/>
    </source>
</evidence>
<keyword evidence="2" id="KW-1185">Reference proteome</keyword>
<dbReference type="RefSeq" id="WP_035664503.1">
    <property type="nucleotide sequence ID" value="NZ_BAUV01000015.1"/>
</dbReference>
<organism evidence="1 2">
    <name type="scientific">Halalkalibacter akibai (strain ATCC 43226 / DSM 21942 / CIP 109018 / JCM 9157 / 1139)</name>
    <name type="common">Bacillus akibai</name>
    <dbReference type="NCBI Taxonomy" id="1236973"/>
    <lineage>
        <taxon>Bacteria</taxon>
        <taxon>Bacillati</taxon>
        <taxon>Bacillota</taxon>
        <taxon>Bacilli</taxon>
        <taxon>Bacillales</taxon>
        <taxon>Bacillaceae</taxon>
        <taxon>Halalkalibacter</taxon>
    </lineage>
</organism>
<gene>
    <name evidence="1" type="ORF">JCM9157_2306</name>
</gene>
<accession>W4QTG8</accession>
<dbReference type="EMBL" id="BAUV01000015">
    <property type="protein sequence ID" value="GAE35207.1"/>
    <property type="molecule type" value="Genomic_DNA"/>
</dbReference>
<reference evidence="1 2" key="1">
    <citation type="journal article" date="2014" name="Genome Announc.">
        <title>Draft Genome Sequences of Three Alkaliphilic Bacillus Strains, Bacillus wakoensis JCM 9140T, Bacillus akibai JCM 9157T, and Bacillus hemicellulosilyticus JCM 9152T.</title>
        <authorList>
            <person name="Yuki M."/>
            <person name="Oshima K."/>
            <person name="Suda W."/>
            <person name="Oshida Y."/>
            <person name="Kitamura K."/>
            <person name="Iida T."/>
            <person name="Hattori M."/>
            <person name="Ohkuma M."/>
        </authorList>
    </citation>
    <scope>NUCLEOTIDE SEQUENCE [LARGE SCALE GENOMIC DNA]</scope>
    <source>
        <strain evidence="1 2">JCM 9157</strain>
    </source>
</reference>